<name>A0ABV6BYL5_9FLAO</name>
<dbReference type="EMBL" id="JBHLYW010000029">
    <property type="protein sequence ID" value="MFC0080128.1"/>
    <property type="molecule type" value="Genomic_DNA"/>
</dbReference>
<gene>
    <name evidence="1" type="ORF">ACFFLS_23995</name>
</gene>
<evidence type="ECO:0000313" key="2">
    <source>
        <dbReference type="Proteomes" id="UP001589734"/>
    </source>
</evidence>
<proteinExistence type="predicted"/>
<keyword evidence="2" id="KW-1185">Reference proteome</keyword>
<reference evidence="1 2" key="1">
    <citation type="submission" date="2024-09" db="EMBL/GenBank/DDBJ databases">
        <authorList>
            <person name="Sun Q."/>
            <person name="Mori K."/>
        </authorList>
    </citation>
    <scope>NUCLEOTIDE SEQUENCE [LARGE SCALE GENOMIC DNA]</scope>
    <source>
        <strain evidence="1 2">CGMCC 1.12926</strain>
    </source>
</reference>
<dbReference type="Proteomes" id="UP001589734">
    <property type="component" value="Unassembled WGS sequence"/>
</dbReference>
<sequence>MKNTETICVLLGGFAIGAALGVLYAPEKGEDLRNKIADMKSDCVNKLKDKLSNLTSKADNDINDPATV</sequence>
<accession>A0ABV6BYL5</accession>
<organism evidence="1 2">
    <name type="scientific">Flavobacterium procerum</name>
    <dbReference type="NCBI Taxonomy" id="1455569"/>
    <lineage>
        <taxon>Bacteria</taxon>
        <taxon>Pseudomonadati</taxon>
        <taxon>Bacteroidota</taxon>
        <taxon>Flavobacteriia</taxon>
        <taxon>Flavobacteriales</taxon>
        <taxon>Flavobacteriaceae</taxon>
        <taxon>Flavobacterium</taxon>
    </lineage>
</organism>
<protein>
    <submittedName>
        <fullName evidence="1">YtxH domain-containing protein</fullName>
    </submittedName>
</protein>
<comment type="caution">
    <text evidence="1">The sequence shown here is derived from an EMBL/GenBank/DDBJ whole genome shotgun (WGS) entry which is preliminary data.</text>
</comment>
<dbReference type="InterPro" id="IPR024623">
    <property type="entry name" value="YtxH"/>
</dbReference>
<evidence type="ECO:0000313" key="1">
    <source>
        <dbReference type="EMBL" id="MFC0080128.1"/>
    </source>
</evidence>
<dbReference type="Pfam" id="PF12732">
    <property type="entry name" value="YtxH"/>
    <property type="match status" value="1"/>
</dbReference>
<dbReference type="RefSeq" id="WP_379682882.1">
    <property type="nucleotide sequence ID" value="NZ_JBHLYW010000029.1"/>
</dbReference>